<dbReference type="AlphaFoldDB" id="A0A0J1FPM6"/>
<feature type="transmembrane region" description="Helical" evidence="1">
    <location>
        <begin position="21"/>
        <end position="41"/>
    </location>
</feature>
<dbReference type="PATRIC" id="fig|476652.3.peg.2968"/>
<dbReference type="EMBL" id="LDZY01000009">
    <property type="protein sequence ID" value="KLU65277.1"/>
    <property type="molecule type" value="Genomic_DNA"/>
</dbReference>
<dbReference type="PIRSF" id="PIRSF034455">
    <property type="entry name" value="UCP034455"/>
    <property type="match status" value="1"/>
</dbReference>
<organism evidence="2 3">
    <name type="scientific">Desulfosporosinus acididurans</name>
    <dbReference type="NCBI Taxonomy" id="476652"/>
    <lineage>
        <taxon>Bacteria</taxon>
        <taxon>Bacillati</taxon>
        <taxon>Bacillota</taxon>
        <taxon>Clostridia</taxon>
        <taxon>Eubacteriales</taxon>
        <taxon>Desulfitobacteriaceae</taxon>
        <taxon>Desulfosporosinus</taxon>
    </lineage>
</organism>
<feature type="transmembrane region" description="Helical" evidence="1">
    <location>
        <begin position="109"/>
        <end position="127"/>
    </location>
</feature>
<gene>
    <name evidence="2" type="ORF">DEAC_c28290</name>
</gene>
<keyword evidence="1" id="KW-0472">Membrane</keyword>
<accession>A0A0J1FPM6</accession>
<dbReference type="InterPro" id="IPR021125">
    <property type="entry name" value="DUF2127"/>
</dbReference>
<sequence length="165" mass="19063">MGKFRNIDISNIFHKSFKIGLSLKAIDGFLEMIGGILLLFLNPARLNKMTVMLTEHELSQDPTDIIANTIIKMSSKFTVNTQYFGVIYLISHGALKLILVIVLWKRKVWAYPLTIISLGIFVVYQIYRYTIYHSTVLLLLTFLDIIIIALTYIEYKKLKTKSHYV</sequence>
<protein>
    <recommendedName>
        <fullName evidence="4">DUF2127 domain-containing protein</fullName>
    </recommendedName>
</protein>
<reference evidence="2 3" key="1">
    <citation type="submission" date="2015-06" db="EMBL/GenBank/DDBJ databases">
        <title>Draft genome of the moderately acidophilic sulfate reducer Candidatus Desulfosporosinus acididurans strain M1.</title>
        <authorList>
            <person name="Poehlein A."/>
            <person name="Petzsch P."/>
            <person name="Johnson B.D."/>
            <person name="Schloemann M."/>
            <person name="Daniel R."/>
            <person name="Muehling M."/>
        </authorList>
    </citation>
    <scope>NUCLEOTIDE SEQUENCE [LARGE SCALE GENOMIC DNA]</scope>
    <source>
        <strain evidence="2 3">M1</strain>
    </source>
</reference>
<name>A0A0J1FPM6_9FIRM</name>
<feature type="transmembrane region" description="Helical" evidence="1">
    <location>
        <begin position="133"/>
        <end position="153"/>
    </location>
</feature>
<keyword evidence="1" id="KW-1133">Transmembrane helix</keyword>
<dbReference type="InterPro" id="IPR014591">
    <property type="entry name" value="UCP034455"/>
</dbReference>
<dbReference type="RefSeq" id="WP_047810655.1">
    <property type="nucleotide sequence ID" value="NZ_LDZY01000009.1"/>
</dbReference>
<evidence type="ECO:0008006" key="4">
    <source>
        <dbReference type="Google" id="ProtNLM"/>
    </source>
</evidence>
<evidence type="ECO:0000256" key="1">
    <source>
        <dbReference type="SAM" id="Phobius"/>
    </source>
</evidence>
<evidence type="ECO:0000313" key="3">
    <source>
        <dbReference type="Proteomes" id="UP000036356"/>
    </source>
</evidence>
<evidence type="ECO:0000313" key="2">
    <source>
        <dbReference type="EMBL" id="KLU65277.1"/>
    </source>
</evidence>
<dbReference type="Proteomes" id="UP000036356">
    <property type="component" value="Unassembled WGS sequence"/>
</dbReference>
<dbReference type="Pfam" id="PF09900">
    <property type="entry name" value="DUF2127"/>
    <property type="match status" value="1"/>
</dbReference>
<feature type="transmembrane region" description="Helical" evidence="1">
    <location>
        <begin position="83"/>
        <end position="104"/>
    </location>
</feature>
<keyword evidence="3" id="KW-1185">Reference proteome</keyword>
<comment type="caution">
    <text evidence="2">The sequence shown here is derived from an EMBL/GenBank/DDBJ whole genome shotgun (WGS) entry which is preliminary data.</text>
</comment>
<keyword evidence="1" id="KW-0812">Transmembrane</keyword>
<proteinExistence type="predicted"/>